<dbReference type="PROSITE" id="PS51257">
    <property type="entry name" value="PROKAR_LIPOPROTEIN"/>
    <property type="match status" value="1"/>
</dbReference>
<gene>
    <name evidence="4" type="ORF">SAMN05216464_11545</name>
</gene>
<dbReference type="AlphaFoldDB" id="A0A1G7JMW5"/>
<dbReference type="CDD" id="cd16913">
    <property type="entry name" value="YkuD_like"/>
    <property type="match status" value="1"/>
</dbReference>
<feature type="signal peptide" evidence="2">
    <location>
        <begin position="1"/>
        <end position="28"/>
    </location>
</feature>
<keyword evidence="5" id="KW-1185">Reference proteome</keyword>
<evidence type="ECO:0000313" key="5">
    <source>
        <dbReference type="Proteomes" id="UP000199072"/>
    </source>
</evidence>
<dbReference type="GO" id="GO:0016740">
    <property type="term" value="F:transferase activity"/>
    <property type="evidence" value="ECO:0007669"/>
    <property type="project" value="InterPro"/>
</dbReference>
<evidence type="ECO:0000256" key="2">
    <source>
        <dbReference type="SAM" id="SignalP"/>
    </source>
</evidence>
<dbReference type="OrthoDB" id="9778545at2"/>
<feature type="chain" id="PRO_5011563052" description="L,D-transpeptidase scaffold domain-containing protein" evidence="2">
    <location>
        <begin position="29"/>
        <end position="433"/>
    </location>
</feature>
<dbReference type="InterPro" id="IPR052905">
    <property type="entry name" value="LD-transpeptidase_YkuD-like"/>
</dbReference>
<dbReference type="InterPro" id="IPR005490">
    <property type="entry name" value="LD_TPept_cat_dom"/>
</dbReference>
<dbReference type="PANTHER" id="PTHR41533:SF2">
    <property type="entry name" value="BLR7131 PROTEIN"/>
    <property type="match status" value="1"/>
</dbReference>
<dbReference type="STRING" id="1391627.SAMN05216464_11545"/>
<keyword evidence="2" id="KW-0732">Signal</keyword>
<dbReference type="Pfam" id="PF20142">
    <property type="entry name" value="Scaffold"/>
    <property type="match status" value="1"/>
</dbReference>
<feature type="domain" description="L,D-transpeptidase scaffold" evidence="3">
    <location>
        <begin position="52"/>
        <end position="197"/>
    </location>
</feature>
<dbReference type="Proteomes" id="UP000199072">
    <property type="component" value="Unassembled WGS sequence"/>
</dbReference>
<dbReference type="InterPro" id="IPR045380">
    <property type="entry name" value="LD_TPept_scaffold_dom"/>
</dbReference>
<organism evidence="4 5">
    <name type="scientific">Mucilaginibacter pineti</name>
    <dbReference type="NCBI Taxonomy" id="1391627"/>
    <lineage>
        <taxon>Bacteria</taxon>
        <taxon>Pseudomonadati</taxon>
        <taxon>Bacteroidota</taxon>
        <taxon>Sphingobacteriia</taxon>
        <taxon>Sphingobacteriales</taxon>
        <taxon>Sphingobacteriaceae</taxon>
        <taxon>Mucilaginibacter</taxon>
    </lineage>
</organism>
<protein>
    <recommendedName>
        <fullName evidence="3">L,D-transpeptidase scaffold domain-containing protein</fullName>
    </recommendedName>
</protein>
<evidence type="ECO:0000256" key="1">
    <source>
        <dbReference type="SAM" id="MobiDB-lite"/>
    </source>
</evidence>
<reference evidence="4 5" key="1">
    <citation type="submission" date="2016-10" db="EMBL/GenBank/DDBJ databases">
        <authorList>
            <person name="de Groot N.N."/>
        </authorList>
    </citation>
    <scope>NUCLEOTIDE SEQUENCE [LARGE SCALE GENOMIC DNA]</scope>
    <source>
        <strain evidence="4 5">47C3B</strain>
    </source>
</reference>
<feature type="region of interest" description="Disordered" evidence="1">
    <location>
        <begin position="308"/>
        <end position="341"/>
    </location>
</feature>
<proteinExistence type="predicted"/>
<dbReference type="RefSeq" id="WP_091154079.1">
    <property type="nucleotide sequence ID" value="NZ_FNAI01000015.1"/>
</dbReference>
<name>A0A1G7JMW5_9SPHI</name>
<sequence length="433" mass="47997">MKTSVIFFYTLLLAYSGLGCLAATAVNADSLSLEIRRQLGSSAGKKLLFPQSVKRFYASRSYHSAWFKPQTGEGPTWQAMLLIDCTEQFGLAGVNYHQNELSYNTLHDILETPGTISAARQARFDMLLSDAMIAYMNHLHYGRKNPVYPAGKVDGGITDAFHAEKMLIRAVGQTDLISVITSVQPTSKQYRDLQYQLYMLLGVHSGDNYQVSAADIKGMTLSMERLRWASAAEGPFIQVNIAAYTLTLYEPDSAYVFRIIVGNPQHQTARIPGAISNLVTAAAEDSPRMALPRLSTLLPEIIPEKPADRSNLSYPGAAGSFTIRPQGSREQQQFGRAQRDLSDGSIRVAHPEKLAALLLRYDGAENKVAGMKKALHAAQVRTFHLKKKVPVKITYLTYLMTDGELVIYKDIYGLDRSLEKALFPGNTQFVINY</sequence>
<evidence type="ECO:0000313" key="4">
    <source>
        <dbReference type="EMBL" id="SDF26195.1"/>
    </source>
</evidence>
<accession>A0A1G7JMW5</accession>
<dbReference type="EMBL" id="FNAI01000015">
    <property type="protein sequence ID" value="SDF26195.1"/>
    <property type="molecule type" value="Genomic_DNA"/>
</dbReference>
<feature type="compositionally biased region" description="Polar residues" evidence="1">
    <location>
        <begin position="323"/>
        <end position="335"/>
    </location>
</feature>
<evidence type="ECO:0000259" key="3">
    <source>
        <dbReference type="Pfam" id="PF20142"/>
    </source>
</evidence>
<dbReference type="PANTHER" id="PTHR41533">
    <property type="entry name" value="L,D-TRANSPEPTIDASE HI_1667-RELATED"/>
    <property type="match status" value="1"/>
</dbReference>